<sequence length="371" mass="40232">MAVPGRRNGMIDDDENEDNALFEEEGLIERDSDTPPHLRELAAASELGNLDALRLALDNLTGSIDEPVEDGDTALHLTCLYGHLPCVRLLLERGANIEVEDEDGAIPLHDACAGGFVDIAQLLLNTANDPECIKRMLESVDAEGDTPLHHAARGEHAGVIRLLVSSGASLTQPNTCGKTPIELVEPGTEARSILEAAAGAAACEIDFKIRTIELDGKRIKLQIWDTAGQERFRTITTAYYRGAMGILLVYDVTDESSFNNIKNWIRNIEQHASENVNKILVGNKADMDESKRAVPTARGQALADEYGIKFFETSAKTNFNVEQVFFSIARDIKQRLAETDSKAEPQTLKISKPDPATSSTAASAKSACCGS</sequence>
<dbReference type="InterPro" id="IPR001806">
    <property type="entry name" value="Small_GTPase"/>
</dbReference>
<feature type="region of interest" description="Disordered" evidence="13">
    <location>
        <begin position="339"/>
        <end position="371"/>
    </location>
</feature>
<dbReference type="InterPro" id="IPR050305">
    <property type="entry name" value="Small_GTPase_Rab"/>
</dbReference>
<dbReference type="PROSITE" id="PS51421">
    <property type="entry name" value="RAS"/>
    <property type="match status" value="1"/>
</dbReference>
<keyword evidence="6" id="KW-0342">GTP-binding</keyword>
<dbReference type="SMART" id="SM00248">
    <property type="entry name" value="ANK"/>
    <property type="match status" value="3"/>
</dbReference>
<dbReference type="PROSITE" id="PS50297">
    <property type="entry name" value="ANK_REP_REGION"/>
    <property type="match status" value="2"/>
</dbReference>
<evidence type="ECO:0000256" key="12">
    <source>
        <dbReference type="PROSITE-ProRule" id="PRU00023"/>
    </source>
</evidence>
<dbReference type="SMART" id="SM00176">
    <property type="entry name" value="RAN"/>
    <property type="match status" value="1"/>
</dbReference>
<dbReference type="OrthoDB" id="194358at2759"/>
<evidence type="ECO:0000256" key="4">
    <source>
        <dbReference type="ARBA" id="ARBA00022475"/>
    </source>
</evidence>
<dbReference type="SMART" id="SM00173">
    <property type="entry name" value="RAS"/>
    <property type="match status" value="1"/>
</dbReference>
<dbReference type="SUPFAM" id="SSF48403">
    <property type="entry name" value="Ankyrin repeat"/>
    <property type="match status" value="1"/>
</dbReference>
<comment type="similarity">
    <text evidence="3">Belongs to the small GTPase superfamily. Rab family.</text>
</comment>
<evidence type="ECO:0000256" key="11">
    <source>
        <dbReference type="ARBA" id="ARBA00063571"/>
    </source>
</evidence>
<reference evidence="14 15" key="1">
    <citation type="submission" date="2019-06" db="EMBL/GenBank/DDBJ databases">
        <title>A chromosomal-level reference genome of Carpinus fangiana (Coryloideae, Betulaceae).</title>
        <authorList>
            <person name="Yang X."/>
            <person name="Wang Z."/>
            <person name="Zhang L."/>
            <person name="Hao G."/>
            <person name="Liu J."/>
            <person name="Yang Y."/>
        </authorList>
    </citation>
    <scope>NUCLEOTIDE SEQUENCE [LARGE SCALE GENOMIC DNA]</scope>
    <source>
        <strain evidence="14">Cfa_2016G</strain>
        <tissue evidence="14">Leaf</tissue>
    </source>
</reference>
<dbReference type="SMART" id="SM00174">
    <property type="entry name" value="RHO"/>
    <property type="match status" value="1"/>
</dbReference>
<feature type="repeat" description="ANK" evidence="12">
    <location>
        <begin position="103"/>
        <end position="135"/>
    </location>
</feature>
<evidence type="ECO:0000256" key="9">
    <source>
        <dbReference type="ARBA" id="ARBA00023289"/>
    </source>
</evidence>
<evidence type="ECO:0000313" key="15">
    <source>
        <dbReference type="Proteomes" id="UP000327013"/>
    </source>
</evidence>
<comment type="subcellular location">
    <subcellularLocation>
        <location evidence="1">Cell membrane</location>
        <topology evidence="1">Lipid-anchor</topology>
    </subcellularLocation>
    <subcellularLocation>
        <location evidence="2">Golgi apparatus membrane</location>
    </subcellularLocation>
</comment>
<dbReference type="FunFam" id="3.40.50.300:FF:000308">
    <property type="entry name" value="ras-related protein RABE1c-like"/>
    <property type="match status" value="1"/>
</dbReference>
<dbReference type="PROSITE" id="PS51419">
    <property type="entry name" value="RAB"/>
    <property type="match status" value="1"/>
</dbReference>
<dbReference type="Pfam" id="PF00071">
    <property type="entry name" value="Ras"/>
    <property type="match status" value="1"/>
</dbReference>
<feature type="repeat" description="ANK" evidence="12">
    <location>
        <begin position="70"/>
        <end position="102"/>
    </location>
</feature>
<dbReference type="PROSITE" id="PS51420">
    <property type="entry name" value="RHO"/>
    <property type="match status" value="1"/>
</dbReference>
<dbReference type="InterPro" id="IPR002110">
    <property type="entry name" value="Ankyrin_rpt"/>
</dbReference>
<keyword evidence="12" id="KW-0040">ANK repeat</keyword>
<name>A0A5N6RK36_9ROSI</name>
<evidence type="ECO:0000256" key="8">
    <source>
        <dbReference type="ARBA" id="ARBA00023288"/>
    </source>
</evidence>
<dbReference type="GO" id="GO:0005886">
    <property type="term" value="C:plasma membrane"/>
    <property type="evidence" value="ECO:0007669"/>
    <property type="project" value="UniProtKB-SubCell"/>
</dbReference>
<feature type="repeat" description="ANK" evidence="12">
    <location>
        <begin position="143"/>
        <end position="175"/>
    </location>
</feature>
<gene>
    <name evidence="14" type="ORF">FH972_017655</name>
</gene>
<dbReference type="GO" id="GO:0005525">
    <property type="term" value="F:GTP binding"/>
    <property type="evidence" value="ECO:0007669"/>
    <property type="project" value="UniProtKB-KW"/>
</dbReference>
<dbReference type="FunFam" id="1.25.40.20:FF:000316">
    <property type="entry name" value="BRCA1-associated RING domain protein 1"/>
    <property type="match status" value="1"/>
</dbReference>
<keyword evidence="4" id="KW-1003">Cell membrane</keyword>
<dbReference type="InterPro" id="IPR036770">
    <property type="entry name" value="Ankyrin_rpt-contain_sf"/>
</dbReference>
<dbReference type="SMART" id="SM00175">
    <property type="entry name" value="RAB"/>
    <property type="match status" value="1"/>
</dbReference>
<dbReference type="InterPro" id="IPR027417">
    <property type="entry name" value="P-loop_NTPase"/>
</dbReference>
<evidence type="ECO:0000256" key="5">
    <source>
        <dbReference type="ARBA" id="ARBA00022741"/>
    </source>
</evidence>
<dbReference type="GO" id="GO:0000139">
    <property type="term" value="C:Golgi membrane"/>
    <property type="evidence" value="ECO:0007669"/>
    <property type="project" value="UniProtKB-SubCell"/>
</dbReference>
<keyword evidence="9" id="KW-0636">Prenylation</keyword>
<evidence type="ECO:0000256" key="6">
    <source>
        <dbReference type="ARBA" id="ARBA00023134"/>
    </source>
</evidence>
<dbReference type="AlphaFoldDB" id="A0A5N6RK36"/>
<evidence type="ECO:0000256" key="3">
    <source>
        <dbReference type="ARBA" id="ARBA00006270"/>
    </source>
</evidence>
<protein>
    <submittedName>
        <fullName evidence="14">Uncharacterized protein</fullName>
    </submittedName>
</protein>
<organism evidence="14 15">
    <name type="scientific">Carpinus fangiana</name>
    <dbReference type="NCBI Taxonomy" id="176857"/>
    <lineage>
        <taxon>Eukaryota</taxon>
        <taxon>Viridiplantae</taxon>
        <taxon>Streptophyta</taxon>
        <taxon>Embryophyta</taxon>
        <taxon>Tracheophyta</taxon>
        <taxon>Spermatophyta</taxon>
        <taxon>Magnoliopsida</taxon>
        <taxon>eudicotyledons</taxon>
        <taxon>Gunneridae</taxon>
        <taxon>Pentapetalae</taxon>
        <taxon>rosids</taxon>
        <taxon>fabids</taxon>
        <taxon>Fagales</taxon>
        <taxon>Betulaceae</taxon>
        <taxon>Carpinus</taxon>
    </lineage>
</organism>
<evidence type="ECO:0000256" key="10">
    <source>
        <dbReference type="ARBA" id="ARBA00054463"/>
    </source>
</evidence>
<keyword evidence="8" id="KW-0449">Lipoprotein</keyword>
<dbReference type="Gene3D" id="1.25.40.20">
    <property type="entry name" value="Ankyrin repeat-containing domain"/>
    <property type="match status" value="1"/>
</dbReference>
<feature type="compositionally biased region" description="Low complexity" evidence="13">
    <location>
        <begin position="353"/>
        <end position="371"/>
    </location>
</feature>
<dbReference type="NCBIfam" id="TIGR00231">
    <property type="entry name" value="small_GTP"/>
    <property type="match status" value="1"/>
</dbReference>
<keyword evidence="7" id="KW-0472">Membrane</keyword>
<dbReference type="EMBL" id="CM017327">
    <property type="protein sequence ID" value="KAE8099698.1"/>
    <property type="molecule type" value="Genomic_DNA"/>
</dbReference>
<keyword evidence="15" id="KW-1185">Reference proteome</keyword>
<dbReference type="Proteomes" id="UP000327013">
    <property type="component" value="Chromosome 7"/>
</dbReference>
<dbReference type="Gene3D" id="3.40.50.300">
    <property type="entry name" value="P-loop containing nucleotide triphosphate hydrolases"/>
    <property type="match status" value="1"/>
</dbReference>
<dbReference type="InterPro" id="IPR005225">
    <property type="entry name" value="Small_GTP-bd"/>
</dbReference>
<keyword evidence="5" id="KW-0547">Nucleotide-binding</keyword>
<comment type="subunit">
    <text evidence="11">Interacts with PI5K2.</text>
</comment>
<dbReference type="SUPFAM" id="SSF52540">
    <property type="entry name" value="P-loop containing nucleoside triphosphate hydrolases"/>
    <property type="match status" value="1"/>
</dbReference>
<evidence type="ECO:0000256" key="13">
    <source>
        <dbReference type="SAM" id="MobiDB-lite"/>
    </source>
</evidence>
<dbReference type="Pfam" id="PF12796">
    <property type="entry name" value="Ank_2"/>
    <property type="match status" value="2"/>
</dbReference>
<evidence type="ECO:0000313" key="14">
    <source>
        <dbReference type="EMBL" id="KAE8099698.1"/>
    </source>
</evidence>
<proteinExistence type="inferred from homology"/>
<dbReference type="PANTHER" id="PTHR47980">
    <property type="entry name" value="LD44762P"/>
    <property type="match status" value="1"/>
</dbReference>
<dbReference type="PRINTS" id="PR00449">
    <property type="entry name" value="RASTRNSFRMNG"/>
</dbReference>
<evidence type="ECO:0000256" key="1">
    <source>
        <dbReference type="ARBA" id="ARBA00004193"/>
    </source>
</evidence>
<comment type="function">
    <text evidence="10">Involved in membrane trafficking from the Golgi to the plasma membrane.</text>
</comment>
<dbReference type="GO" id="GO:0003924">
    <property type="term" value="F:GTPase activity"/>
    <property type="evidence" value="ECO:0007669"/>
    <property type="project" value="InterPro"/>
</dbReference>
<evidence type="ECO:0000256" key="7">
    <source>
        <dbReference type="ARBA" id="ARBA00023136"/>
    </source>
</evidence>
<evidence type="ECO:0000256" key="2">
    <source>
        <dbReference type="ARBA" id="ARBA00004394"/>
    </source>
</evidence>
<dbReference type="PROSITE" id="PS50088">
    <property type="entry name" value="ANK_REPEAT"/>
    <property type="match status" value="3"/>
</dbReference>
<accession>A0A5N6RK36</accession>